<feature type="transmembrane region" description="Helical" evidence="1">
    <location>
        <begin position="956"/>
        <end position="976"/>
    </location>
</feature>
<evidence type="ECO:0000313" key="3">
    <source>
        <dbReference type="Proteomes" id="UP000501812"/>
    </source>
</evidence>
<feature type="transmembrane region" description="Helical" evidence="1">
    <location>
        <begin position="1036"/>
        <end position="1059"/>
    </location>
</feature>
<dbReference type="InterPro" id="IPR001036">
    <property type="entry name" value="Acrflvin-R"/>
</dbReference>
<dbReference type="GO" id="GO:0005886">
    <property type="term" value="C:plasma membrane"/>
    <property type="evidence" value="ECO:0007669"/>
    <property type="project" value="TreeGrafter"/>
</dbReference>
<evidence type="ECO:0000313" key="2">
    <source>
        <dbReference type="EMBL" id="QJE95923.1"/>
    </source>
</evidence>
<dbReference type="Gene3D" id="3.30.70.1430">
    <property type="entry name" value="Multidrug efflux transporter AcrB pore domain"/>
    <property type="match status" value="2"/>
</dbReference>
<keyword evidence="3" id="KW-1185">Reference proteome</keyword>
<dbReference type="PANTHER" id="PTHR32063:SF8">
    <property type="entry name" value="CATION EFFLUX PROTEIN"/>
    <property type="match status" value="1"/>
</dbReference>
<feature type="transmembrane region" description="Helical" evidence="1">
    <location>
        <begin position="12"/>
        <end position="29"/>
    </location>
</feature>
<feature type="transmembrane region" description="Helical" evidence="1">
    <location>
        <begin position="360"/>
        <end position="380"/>
    </location>
</feature>
<dbReference type="Gene3D" id="1.20.1640.10">
    <property type="entry name" value="Multidrug efflux transporter AcrB transmembrane domain"/>
    <property type="match status" value="2"/>
</dbReference>
<protein>
    <submittedName>
        <fullName evidence="2">Efflux RND transporter permease subunit</fullName>
    </submittedName>
</protein>
<dbReference type="Pfam" id="PF00873">
    <property type="entry name" value="ACR_tran"/>
    <property type="match status" value="1"/>
</dbReference>
<dbReference type="PANTHER" id="PTHR32063">
    <property type="match status" value="1"/>
</dbReference>
<feature type="transmembrane region" description="Helical" evidence="1">
    <location>
        <begin position="904"/>
        <end position="923"/>
    </location>
</feature>
<dbReference type="Gene3D" id="3.30.2090.10">
    <property type="entry name" value="Multidrug efflux transporter AcrB TolC docking domain, DN and DC subdomains"/>
    <property type="match status" value="2"/>
</dbReference>
<gene>
    <name evidence="2" type="ORF">HHL09_09055</name>
</gene>
<feature type="transmembrane region" description="Helical" evidence="1">
    <location>
        <begin position="463"/>
        <end position="490"/>
    </location>
</feature>
<name>A0A858RIP3_9BACT</name>
<dbReference type="KEGG" id="luo:HHL09_09055"/>
<sequence length="1082" mass="115378">MWIVLFALRYKYTIGVLGILILLFGVMSGRKMSTDILPKVESPEIMVVWNYNGLNAAEMAAKISSFSEIAVLNNVDDLQEVRSESSNGVGLVKLKFQPYVDINTALAQTTSVSQTIIRRMPPGTTPPLIVRTSPSSVPIIQLVISSDTMTDGALFDYARLALRAQLQSVPGMRISLPYGGAARQVMVDLDPEALNAFGMSAAEVSAVVGRQNLTLPSGSLREGGRELPVELNASPETIQAFLDIPLRSVDGRTILLRDVANVRDGEAVSSNIARLNGQNAVMISILKLGNASTVDIIDGILARMDEIRASAPPGMRIEPIFDQSVFVRAAVNGVEHEILLVGGLVALVVLLFLGSWRSTLIVLTSIPLALLCSIIGLNLVGATFNLMTLGGLALAIGILVDNSLVEIENIKRQISLGKDVRTAIIDGAKEVAFPEFVSTLSICIVFLPIFLLSGTASYVFRPLALAVVFAMISSYLLARTLVPTLASIILPAEARAEKKREGQKPRGLGMIHHGIEHGVDKLADKQGSVLSFLLRWKVVILIPIFIAASIGVFSALHSGREFFPKTDAGLIRLFIRIPSGMRIEDTARKMAEIQREIRSIIPKDELQFIVENIGAPSSVNQAWVETTSISSADGEVLVQLHGEHGPSGEYEQKIRTMLAEKFPDIQSFFRPADATSQTLASGAPTTFEVRFAGRDVPGNLALAKELKEQFAKVPGAVDVTLREVLDQPGYAIRVDRARAATFGITQQDAANAMLAALGSGGSIAPNYWADPATGASYDVQVIAPPSNLVSVDQLLNLPIRPSVGSGDPVPLRAFATVVEKRAPASVSRTTMQPTFTVVANVYGRDLGSVTKDLEHIIGKEAVAADPSKKKEAVPATGLRAKQKPGNKIVLTGQAALMTSAYSELIGGLGLAAVLVFLVMVVNFQSWTLPFVAISGLPVAVSGALFGLWVTNTPLSVPALMGIIMVVGVSTANSVLVSSFARDRYDQGATAWEAAVEAATTRLRPVMMTALAMILGVIPMALGHAEGGEQNAPLGRAVIGGLVFGTMASLFVVPVAFAFVRGRHKRAKQDEPVIDADVIAEPS</sequence>
<dbReference type="Gene3D" id="3.30.70.1320">
    <property type="entry name" value="Multidrug efflux transporter AcrB pore domain like"/>
    <property type="match status" value="1"/>
</dbReference>
<feature type="transmembrane region" description="Helical" evidence="1">
    <location>
        <begin position="336"/>
        <end position="353"/>
    </location>
</feature>
<dbReference type="EMBL" id="CP051774">
    <property type="protein sequence ID" value="QJE95923.1"/>
    <property type="molecule type" value="Genomic_DNA"/>
</dbReference>
<dbReference type="AlphaFoldDB" id="A0A858RIP3"/>
<dbReference type="Proteomes" id="UP000501812">
    <property type="component" value="Chromosome"/>
</dbReference>
<dbReference type="SUPFAM" id="SSF82693">
    <property type="entry name" value="Multidrug efflux transporter AcrB pore domain, PN1, PN2, PC1 and PC2 subdomains"/>
    <property type="match status" value="2"/>
</dbReference>
<feature type="transmembrane region" description="Helical" evidence="1">
    <location>
        <begin position="431"/>
        <end position="451"/>
    </location>
</feature>
<dbReference type="RefSeq" id="WP_169454236.1">
    <property type="nucleotide sequence ID" value="NZ_CP051774.1"/>
</dbReference>
<feature type="transmembrane region" description="Helical" evidence="1">
    <location>
        <begin position="1005"/>
        <end position="1024"/>
    </location>
</feature>
<dbReference type="PRINTS" id="PR00702">
    <property type="entry name" value="ACRIFLAVINRP"/>
</dbReference>
<accession>A0A858RIP3</accession>
<keyword evidence="1" id="KW-1133">Transmembrane helix</keyword>
<dbReference type="SUPFAM" id="SSF82866">
    <property type="entry name" value="Multidrug efflux transporter AcrB transmembrane domain"/>
    <property type="match status" value="2"/>
</dbReference>
<keyword evidence="1" id="KW-0812">Transmembrane</keyword>
<dbReference type="GO" id="GO:0042910">
    <property type="term" value="F:xenobiotic transmembrane transporter activity"/>
    <property type="evidence" value="ECO:0007669"/>
    <property type="project" value="TreeGrafter"/>
</dbReference>
<dbReference type="SUPFAM" id="SSF82714">
    <property type="entry name" value="Multidrug efflux transporter AcrB TolC docking domain, DN and DC subdomains"/>
    <property type="match status" value="2"/>
</dbReference>
<keyword evidence="1" id="KW-0472">Membrane</keyword>
<feature type="transmembrane region" description="Helical" evidence="1">
    <location>
        <begin position="930"/>
        <end position="950"/>
    </location>
</feature>
<dbReference type="Gene3D" id="3.30.70.1440">
    <property type="entry name" value="Multidrug efflux transporter AcrB pore domain"/>
    <property type="match status" value="1"/>
</dbReference>
<feature type="transmembrane region" description="Helical" evidence="1">
    <location>
        <begin position="538"/>
        <end position="556"/>
    </location>
</feature>
<feature type="transmembrane region" description="Helical" evidence="1">
    <location>
        <begin position="386"/>
        <end position="405"/>
    </location>
</feature>
<dbReference type="InterPro" id="IPR027463">
    <property type="entry name" value="AcrB_DN_DC_subdom"/>
</dbReference>
<organism evidence="2 3">
    <name type="scientific">Luteolibacter luteus</name>
    <dbReference type="NCBI Taxonomy" id="2728835"/>
    <lineage>
        <taxon>Bacteria</taxon>
        <taxon>Pseudomonadati</taxon>
        <taxon>Verrucomicrobiota</taxon>
        <taxon>Verrucomicrobiia</taxon>
        <taxon>Verrucomicrobiales</taxon>
        <taxon>Verrucomicrobiaceae</taxon>
        <taxon>Luteolibacter</taxon>
    </lineage>
</organism>
<reference evidence="2 3" key="1">
    <citation type="submission" date="2020-04" db="EMBL/GenBank/DDBJ databases">
        <title>Luteolibacter sp. G-1-1-1 isolated from soil.</title>
        <authorList>
            <person name="Dahal R.H."/>
        </authorList>
    </citation>
    <scope>NUCLEOTIDE SEQUENCE [LARGE SCALE GENOMIC DNA]</scope>
    <source>
        <strain evidence="2 3">G-1-1-1</strain>
    </source>
</reference>
<proteinExistence type="predicted"/>
<evidence type="ECO:0000256" key="1">
    <source>
        <dbReference type="SAM" id="Phobius"/>
    </source>
</evidence>